<protein>
    <submittedName>
        <fullName evidence="2">Uncharacterized protein</fullName>
    </submittedName>
</protein>
<evidence type="ECO:0000256" key="1">
    <source>
        <dbReference type="SAM" id="Phobius"/>
    </source>
</evidence>
<dbReference type="Proteomes" id="UP000315312">
    <property type="component" value="Unassembled WGS sequence"/>
</dbReference>
<keyword evidence="3" id="KW-1185">Reference proteome</keyword>
<dbReference type="AlphaFoldDB" id="A0A562KJP7"/>
<comment type="caution">
    <text evidence="2">The sequence shown here is derived from an EMBL/GenBank/DDBJ whole genome shotgun (WGS) entry which is preliminary data.</text>
</comment>
<feature type="transmembrane region" description="Helical" evidence="1">
    <location>
        <begin position="116"/>
        <end position="137"/>
    </location>
</feature>
<gene>
    <name evidence="2" type="ORF">IP97_01129</name>
</gene>
<keyword evidence="1" id="KW-1133">Transmembrane helix</keyword>
<proteinExistence type="predicted"/>
<feature type="transmembrane region" description="Helical" evidence="1">
    <location>
        <begin position="30"/>
        <end position="48"/>
    </location>
</feature>
<feature type="transmembrane region" description="Helical" evidence="1">
    <location>
        <begin position="54"/>
        <end position="74"/>
    </location>
</feature>
<keyword evidence="1" id="KW-0472">Membrane</keyword>
<accession>A0A562KJP7</accession>
<organism evidence="2 3">
    <name type="scientific">Flavobacterium cheniae</name>
    <dbReference type="NCBI Taxonomy" id="295428"/>
    <lineage>
        <taxon>Bacteria</taxon>
        <taxon>Pseudomonadati</taxon>
        <taxon>Bacteroidota</taxon>
        <taxon>Flavobacteriia</taxon>
        <taxon>Flavobacteriales</taxon>
        <taxon>Flavobacteriaceae</taxon>
        <taxon>Flavobacterium</taxon>
    </lineage>
</organism>
<keyword evidence="1" id="KW-0812">Transmembrane</keyword>
<evidence type="ECO:0000313" key="2">
    <source>
        <dbReference type="EMBL" id="TWH95453.1"/>
    </source>
</evidence>
<dbReference type="EMBL" id="VLKM01000004">
    <property type="protein sequence ID" value="TWH95453.1"/>
    <property type="molecule type" value="Genomic_DNA"/>
</dbReference>
<feature type="transmembrane region" description="Helical" evidence="1">
    <location>
        <begin position="6"/>
        <end position="23"/>
    </location>
</feature>
<name>A0A562KJP7_9FLAO</name>
<sequence>MEIIYFIIFLIVYLYVFFIAETMKKDRYKNRIIVSIIFFFFSVLYSLIFFNPKWINYTILGLTPIIVLLSYEFLKNILKSWIDKYPYMPSRMEGLGFKIGGSNGYPKNRKVTKADVLFGCLFLILPGLIIMFLYKLFVN</sequence>
<reference evidence="2 3" key="1">
    <citation type="journal article" date="2015" name="Stand. Genomic Sci.">
        <title>Genomic Encyclopedia of Bacterial and Archaeal Type Strains, Phase III: the genomes of soil and plant-associated and newly described type strains.</title>
        <authorList>
            <person name="Whitman W.B."/>
            <person name="Woyke T."/>
            <person name="Klenk H.P."/>
            <person name="Zhou Y."/>
            <person name="Lilburn T.G."/>
            <person name="Beck B.J."/>
            <person name="De Vos P."/>
            <person name="Vandamme P."/>
            <person name="Eisen J.A."/>
            <person name="Garrity G."/>
            <person name="Hugenholtz P."/>
            <person name="Kyrpides N.C."/>
        </authorList>
    </citation>
    <scope>NUCLEOTIDE SEQUENCE [LARGE SCALE GENOMIC DNA]</scope>
    <source>
        <strain evidence="2 3">CGMCC 1.6844</strain>
    </source>
</reference>
<evidence type="ECO:0000313" key="3">
    <source>
        <dbReference type="Proteomes" id="UP000315312"/>
    </source>
</evidence>